<evidence type="ECO:0000313" key="3">
    <source>
        <dbReference type="Proteomes" id="UP000292884"/>
    </source>
</evidence>
<gene>
    <name evidence="2" type="ORF">EZ428_03980</name>
</gene>
<dbReference type="Pfam" id="PF13683">
    <property type="entry name" value="rve_3"/>
    <property type="match status" value="1"/>
</dbReference>
<dbReference type="PROSITE" id="PS50994">
    <property type="entry name" value="INTEGRASE"/>
    <property type="match status" value="1"/>
</dbReference>
<dbReference type="Proteomes" id="UP000292884">
    <property type="component" value="Unassembled WGS sequence"/>
</dbReference>
<dbReference type="InterPro" id="IPR012337">
    <property type="entry name" value="RNaseH-like_sf"/>
</dbReference>
<reference evidence="2 3" key="1">
    <citation type="submission" date="2019-02" db="EMBL/GenBank/DDBJ databases">
        <title>Pedobacter sp. RP-1-13 sp. nov., isolated from Arctic soil.</title>
        <authorList>
            <person name="Dahal R.H."/>
        </authorList>
    </citation>
    <scope>NUCLEOTIDE SEQUENCE [LARGE SCALE GENOMIC DNA]</scope>
    <source>
        <strain evidence="2 3">RP-1-13</strain>
    </source>
</reference>
<dbReference type="PANTHER" id="PTHR35004">
    <property type="entry name" value="TRANSPOSASE RV3428C-RELATED"/>
    <property type="match status" value="1"/>
</dbReference>
<dbReference type="SUPFAM" id="SSF53098">
    <property type="entry name" value="Ribonuclease H-like"/>
    <property type="match status" value="1"/>
</dbReference>
<evidence type="ECO:0000313" key="2">
    <source>
        <dbReference type="EMBL" id="TCC93940.1"/>
    </source>
</evidence>
<dbReference type="GO" id="GO:0003676">
    <property type="term" value="F:nucleic acid binding"/>
    <property type="evidence" value="ECO:0007669"/>
    <property type="project" value="InterPro"/>
</dbReference>
<dbReference type="InterPro" id="IPR036397">
    <property type="entry name" value="RNaseH_sf"/>
</dbReference>
<dbReference type="AlphaFoldDB" id="A0A4R0N2G0"/>
<organism evidence="2 3">
    <name type="scientific">Pedobacter frigiditerrae</name>
    <dbReference type="NCBI Taxonomy" id="2530452"/>
    <lineage>
        <taxon>Bacteria</taxon>
        <taxon>Pseudomonadati</taxon>
        <taxon>Bacteroidota</taxon>
        <taxon>Sphingobacteriia</taxon>
        <taxon>Sphingobacteriales</taxon>
        <taxon>Sphingobacteriaceae</taxon>
        <taxon>Pedobacter</taxon>
    </lineage>
</organism>
<dbReference type="OrthoDB" id="930609at2"/>
<sequence>MKKTEQQLMTSKWLLVVQEYEAVKQKRSKHFSTVEEICDVFKVHRKDISKYYERWSRSGKSEESLLPLKRGPRQGQMKILSKDDERTIINIRRRLQANEFEIFHMIEGKLETHPSVSTICRTLKGYPLNEKRKVAVKRYVKRYPGEMLHADTYRIAKTLTVDRKGYMLLGVIDDHTRLCHVELIERQTAAKVTKAYFKCHKWMQAHGIEPEQVMTDNGVEFTAYTSQKARETHFFETMLKIINVKHIYTKPYRPQTNGKIERFWRILYEECILCQTRTLTKEELLEELEGFMWRYNYERRHSALGYGTPLNALKKIANLLPEL</sequence>
<comment type="caution">
    <text evidence="2">The sequence shown here is derived from an EMBL/GenBank/DDBJ whole genome shotgun (WGS) entry which is preliminary data.</text>
</comment>
<dbReference type="EMBL" id="SJSK01000001">
    <property type="protein sequence ID" value="TCC93940.1"/>
    <property type="molecule type" value="Genomic_DNA"/>
</dbReference>
<proteinExistence type="predicted"/>
<feature type="domain" description="Integrase catalytic" evidence="1">
    <location>
        <begin position="140"/>
        <end position="317"/>
    </location>
</feature>
<dbReference type="RefSeq" id="WP_131551806.1">
    <property type="nucleotide sequence ID" value="NZ_SJSK01000001.1"/>
</dbReference>
<dbReference type="Gene3D" id="3.30.420.10">
    <property type="entry name" value="Ribonuclease H-like superfamily/Ribonuclease H"/>
    <property type="match status" value="1"/>
</dbReference>
<protein>
    <submittedName>
        <fullName evidence="2">Transposase</fullName>
    </submittedName>
</protein>
<accession>A0A4R0N2G0</accession>
<name>A0A4R0N2G0_9SPHI</name>
<dbReference type="InterPro" id="IPR001584">
    <property type="entry name" value="Integrase_cat-core"/>
</dbReference>
<dbReference type="PANTHER" id="PTHR35004:SF6">
    <property type="entry name" value="TRANSPOSASE"/>
    <property type="match status" value="1"/>
</dbReference>
<evidence type="ECO:0000259" key="1">
    <source>
        <dbReference type="PROSITE" id="PS50994"/>
    </source>
</evidence>
<keyword evidence="3" id="KW-1185">Reference proteome</keyword>
<dbReference type="GO" id="GO:0015074">
    <property type="term" value="P:DNA integration"/>
    <property type="evidence" value="ECO:0007669"/>
    <property type="project" value="InterPro"/>
</dbReference>